<feature type="transmembrane region" description="Helical" evidence="1">
    <location>
        <begin position="46"/>
        <end position="64"/>
    </location>
</feature>
<dbReference type="EMBL" id="JH712140">
    <property type="protein sequence ID" value="EFO18712.1"/>
    <property type="molecule type" value="Genomic_DNA"/>
</dbReference>
<keyword evidence="1" id="KW-0812">Transmembrane</keyword>
<evidence type="ECO:0000256" key="1">
    <source>
        <dbReference type="SAM" id="Phobius"/>
    </source>
</evidence>
<dbReference type="RefSeq" id="XP_003145355.1">
    <property type="nucleotide sequence ID" value="XM_003145307.1"/>
</dbReference>
<keyword evidence="1" id="KW-0472">Membrane</keyword>
<evidence type="ECO:0000313" key="2">
    <source>
        <dbReference type="EMBL" id="EFO18712.1"/>
    </source>
</evidence>
<dbReference type="AlphaFoldDB" id="A0A1S0TR19"/>
<gene>
    <name evidence="2" type="ORF">LOAG_09780</name>
</gene>
<reference evidence="2" key="1">
    <citation type="submission" date="2012-04" db="EMBL/GenBank/DDBJ databases">
        <title>The Genome Sequence of Loa loa.</title>
        <authorList>
            <consortium name="The Broad Institute Genome Sequencing Platform"/>
            <consortium name="Broad Institute Genome Sequencing Center for Infectious Disease"/>
            <person name="Nutman T.B."/>
            <person name="Fink D.L."/>
            <person name="Russ C."/>
            <person name="Young S."/>
            <person name="Zeng Q."/>
            <person name="Gargeya S."/>
            <person name="Alvarado L."/>
            <person name="Berlin A."/>
            <person name="Chapman S.B."/>
            <person name="Chen Z."/>
            <person name="Freedman E."/>
            <person name="Gellesch M."/>
            <person name="Goldberg J."/>
            <person name="Griggs A."/>
            <person name="Gujja S."/>
            <person name="Heilman E.R."/>
            <person name="Heiman D."/>
            <person name="Howarth C."/>
            <person name="Mehta T."/>
            <person name="Neiman D."/>
            <person name="Pearson M."/>
            <person name="Roberts A."/>
            <person name="Saif S."/>
            <person name="Shea T."/>
            <person name="Shenoy N."/>
            <person name="Sisk P."/>
            <person name="Stolte C."/>
            <person name="Sykes S."/>
            <person name="White J."/>
            <person name="Yandava C."/>
            <person name="Haas B."/>
            <person name="Henn M.R."/>
            <person name="Nusbaum C."/>
            <person name="Birren B."/>
        </authorList>
    </citation>
    <scope>NUCLEOTIDE SEQUENCE [LARGE SCALE GENOMIC DNA]</scope>
</reference>
<dbReference type="InParanoid" id="A0A1S0TR19"/>
<dbReference type="CTD" id="9947224"/>
<dbReference type="OrthoDB" id="5806475at2759"/>
<organism evidence="2">
    <name type="scientific">Loa loa</name>
    <name type="common">Eye worm</name>
    <name type="synonym">Filaria loa</name>
    <dbReference type="NCBI Taxonomy" id="7209"/>
    <lineage>
        <taxon>Eukaryota</taxon>
        <taxon>Metazoa</taxon>
        <taxon>Ecdysozoa</taxon>
        <taxon>Nematoda</taxon>
        <taxon>Chromadorea</taxon>
        <taxon>Rhabditida</taxon>
        <taxon>Spirurina</taxon>
        <taxon>Spiruromorpha</taxon>
        <taxon>Filarioidea</taxon>
        <taxon>Onchocercidae</taxon>
        <taxon>Loa</taxon>
    </lineage>
</organism>
<feature type="transmembrane region" description="Helical" evidence="1">
    <location>
        <begin position="94"/>
        <end position="117"/>
    </location>
</feature>
<proteinExistence type="predicted"/>
<sequence>MHDENFRFVNIEKGMEGSYDSLVVSTFISTTTVIMLLSGMRKKPYFMLPFIVYCSLQAVISDFYSLNFNFSLLFLSYFITTALLQYWFSGTFSLFTIQLIAIFISASLYWVISLRIVREQRQQIQKSAKSHHKLLV</sequence>
<name>A0A1S0TR19_LOALO</name>
<dbReference type="GeneID" id="9947224"/>
<protein>
    <submittedName>
        <fullName evidence="2">Uncharacterized protein</fullName>
    </submittedName>
</protein>
<accession>A0A1S0TR19</accession>
<feature type="transmembrane region" description="Helical" evidence="1">
    <location>
        <begin position="21"/>
        <end position="40"/>
    </location>
</feature>
<feature type="transmembrane region" description="Helical" evidence="1">
    <location>
        <begin position="71"/>
        <end position="88"/>
    </location>
</feature>
<keyword evidence="1" id="KW-1133">Transmembrane helix</keyword>
<dbReference type="KEGG" id="loa:LOAG_09780"/>